<protein>
    <recommendedName>
        <fullName evidence="4">F-box domain-containing protein</fullName>
    </recommendedName>
</protein>
<dbReference type="EMBL" id="QPFP01000022">
    <property type="protein sequence ID" value="TEB30629.1"/>
    <property type="molecule type" value="Genomic_DNA"/>
</dbReference>
<evidence type="ECO:0008006" key="4">
    <source>
        <dbReference type="Google" id="ProtNLM"/>
    </source>
</evidence>
<name>A0A4Y7TAN9_COPMI</name>
<accession>A0A4Y7TAN9</accession>
<feature type="transmembrane region" description="Helical" evidence="1">
    <location>
        <begin position="6"/>
        <end position="24"/>
    </location>
</feature>
<dbReference type="Proteomes" id="UP000298030">
    <property type="component" value="Unassembled WGS sequence"/>
</dbReference>
<gene>
    <name evidence="2" type="ORF">FA13DRAFT_1764393</name>
</gene>
<organism evidence="2 3">
    <name type="scientific">Coprinellus micaceus</name>
    <name type="common">Glistening ink-cap mushroom</name>
    <name type="synonym">Coprinus micaceus</name>
    <dbReference type="NCBI Taxonomy" id="71717"/>
    <lineage>
        <taxon>Eukaryota</taxon>
        <taxon>Fungi</taxon>
        <taxon>Dikarya</taxon>
        <taxon>Basidiomycota</taxon>
        <taxon>Agaricomycotina</taxon>
        <taxon>Agaricomycetes</taxon>
        <taxon>Agaricomycetidae</taxon>
        <taxon>Agaricales</taxon>
        <taxon>Agaricineae</taxon>
        <taxon>Psathyrellaceae</taxon>
        <taxon>Coprinellus</taxon>
    </lineage>
</organism>
<keyword evidence="1" id="KW-0812">Transmembrane</keyword>
<keyword evidence="3" id="KW-1185">Reference proteome</keyword>
<sequence length="336" mass="38629">MDELEIKWVGSCIFVLSVMYTFVISRLTTTTPEMPPFTMRPPIRPPDLKRARRLRATYAELEERKRKIARSPFPLSGLPTELVLLILQHSAESPGTVANLLRVNRRIQGMAYEACLPRMPIKLIQAHQVESFDRMLLNKPRLAQYIHHLWVTPVHEEYYPAAIRILRQCKDVTSLACNGRVLEEAVTSPHIGYRIRHKACRKLTLLYTSRDGWQSLFLSSSASLQFLQQITHLRLVGDIIPSHITLPNLSVLSYQLNRNSPNVVHGERMLLDKDNLPSLDSVVLVGERRVQPGGGVRITKMKEKRVFVFEVPQSRTELEMWCENTQGRGFWQICTN</sequence>
<comment type="caution">
    <text evidence="2">The sequence shown here is derived from an EMBL/GenBank/DDBJ whole genome shotgun (WGS) entry which is preliminary data.</text>
</comment>
<keyword evidence="1" id="KW-1133">Transmembrane helix</keyword>
<evidence type="ECO:0000313" key="2">
    <source>
        <dbReference type="EMBL" id="TEB30629.1"/>
    </source>
</evidence>
<evidence type="ECO:0000256" key="1">
    <source>
        <dbReference type="SAM" id="Phobius"/>
    </source>
</evidence>
<reference evidence="2 3" key="1">
    <citation type="journal article" date="2019" name="Nat. Ecol. Evol.">
        <title>Megaphylogeny resolves global patterns of mushroom evolution.</title>
        <authorList>
            <person name="Varga T."/>
            <person name="Krizsan K."/>
            <person name="Foldi C."/>
            <person name="Dima B."/>
            <person name="Sanchez-Garcia M."/>
            <person name="Sanchez-Ramirez S."/>
            <person name="Szollosi G.J."/>
            <person name="Szarkandi J.G."/>
            <person name="Papp V."/>
            <person name="Albert L."/>
            <person name="Andreopoulos W."/>
            <person name="Angelini C."/>
            <person name="Antonin V."/>
            <person name="Barry K.W."/>
            <person name="Bougher N.L."/>
            <person name="Buchanan P."/>
            <person name="Buyck B."/>
            <person name="Bense V."/>
            <person name="Catcheside P."/>
            <person name="Chovatia M."/>
            <person name="Cooper J."/>
            <person name="Damon W."/>
            <person name="Desjardin D."/>
            <person name="Finy P."/>
            <person name="Geml J."/>
            <person name="Haridas S."/>
            <person name="Hughes K."/>
            <person name="Justo A."/>
            <person name="Karasinski D."/>
            <person name="Kautmanova I."/>
            <person name="Kiss B."/>
            <person name="Kocsube S."/>
            <person name="Kotiranta H."/>
            <person name="LaButti K.M."/>
            <person name="Lechner B.E."/>
            <person name="Liimatainen K."/>
            <person name="Lipzen A."/>
            <person name="Lukacs Z."/>
            <person name="Mihaltcheva S."/>
            <person name="Morgado L.N."/>
            <person name="Niskanen T."/>
            <person name="Noordeloos M.E."/>
            <person name="Ohm R.A."/>
            <person name="Ortiz-Santana B."/>
            <person name="Ovrebo C."/>
            <person name="Racz N."/>
            <person name="Riley R."/>
            <person name="Savchenko A."/>
            <person name="Shiryaev A."/>
            <person name="Soop K."/>
            <person name="Spirin V."/>
            <person name="Szebenyi C."/>
            <person name="Tomsovsky M."/>
            <person name="Tulloss R.E."/>
            <person name="Uehling J."/>
            <person name="Grigoriev I.V."/>
            <person name="Vagvolgyi C."/>
            <person name="Papp T."/>
            <person name="Martin F.M."/>
            <person name="Miettinen O."/>
            <person name="Hibbett D.S."/>
            <person name="Nagy L.G."/>
        </authorList>
    </citation>
    <scope>NUCLEOTIDE SEQUENCE [LARGE SCALE GENOMIC DNA]</scope>
    <source>
        <strain evidence="2 3">FP101781</strain>
    </source>
</reference>
<proteinExistence type="predicted"/>
<dbReference type="OrthoDB" id="2963292at2759"/>
<keyword evidence="1" id="KW-0472">Membrane</keyword>
<dbReference type="AlphaFoldDB" id="A0A4Y7TAN9"/>
<evidence type="ECO:0000313" key="3">
    <source>
        <dbReference type="Proteomes" id="UP000298030"/>
    </source>
</evidence>